<feature type="domain" description="Ig-like" evidence="1">
    <location>
        <begin position="178"/>
        <end position="268"/>
    </location>
</feature>
<dbReference type="SMART" id="SM00406">
    <property type="entry name" value="IGv"/>
    <property type="match status" value="2"/>
</dbReference>
<reference evidence="2 3" key="1">
    <citation type="submission" date="2020-04" db="EMBL/GenBank/DDBJ databases">
        <authorList>
            <person name="Wallbank WR R."/>
            <person name="Pardo Diaz C."/>
            <person name="Kozak K."/>
            <person name="Martin S."/>
            <person name="Jiggins C."/>
            <person name="Moest M."/>
            <person name="Warren A I."/>
            <person name="Byers J.R.P. K."/>
            <person name="Montejo-Kovacevich G."/>
            <person name="Yen C E."/>
        </authorList>
    </citation>
    <scope>NUCLEOTIDE SEQUENCE [LARGE SCALE GENOMIC DNA]</scope>
</reference>
<dbReference type="InterPro" id="IPR003599">
    <property type="entry name" value="Ig_sub"/>
</dbReference>
<dbReference type="PROSITE" id="PS50835">
    <property type="entry name" value="IG_LIKE"/>
    <property type="match status" value="2"/>
</dbReference>
<dbReference type="Proteomes" id="UP000494256">
    <property type="component" value="Unassembled WGS sequence"/>
</dbReference>
<dbReference type="AlphaFoldDB" id="A0A8S1A2P3"/>
<dbReference type="InterPro" id="IPR003598">
    <property type="entry name" value="Ig_sub2"/>
</dbReference>
<feature type="domain" description="Ig-like" evidence="1">
    <location>
        <begin position="283"/>
        <end position="375"/>
    </location>
</feature>
<dbReference type="CDD" id="cd00096">
    <property type="entry name" value="Ig"/>
    <property type="match status" value="2"/>
</dbReference>
<dbReference type="GO" id="GO:0032589">
    <property type="term" value="C:neuron projection membrane"/>
    <property type="evidence" value="ECO:0007669"/>
    <property type="project" value="TreeGrafter"/>
</dbReference>
<comment type="caution">
    <text evidence="2">The sequence shown here is derived from an EMBL/GenBank/DDBJ whole genome shotgun (WGS) entry which is preliminary data.</text>
</comment>
<dbReference type="OrthoDB" id="419694at2759"/>
<dbReference type="InterPro" id="IPR007110">
    <property type="entry name" value="Ig-like_dom"/>
</dbReference>
<protein>
    <recommendedName>
        <fullName evidence="1">Ig-like domain-containing protein</fullName>
    </recommendedName>
</protein>
<dbReference type="Pfam" id="PF13927">
    <property type="entry name" value="Ig_3"/>
    <property type="match status" value="1"/>
</dbReference>
<organism evidence="2 3">
    <name type="scientific">Arctia plantaginis</name>
    <name type="common">Wood tiger moth</name>
    <name type="synonym">Phalaena plantaginis</name>
    <dbReference type="NCBI Taxonomy" id="874455"/>
    <lineage>
        <taxon>Eukaryota</taxon>
        <taxon>Metazoa</taxon>
        <taxon>Ecdysozoa</taxon>
        <taxon>Arthropoda</taxon>
        <taxon>Hexapoda</taxon>
        <taxon>Insecta</taxon>
        <taxon>Pterygota</taxon>
        <taxon>Neoptera</taxon>
        <taxon>Endopterygota</taxon>
        <taxon>Lepidoptera</taxon>
        <taxon>Glossata</taxon>
        <taxon>Ditrysia</taxon>
        <taxon>Noctuoidea</taxon>
        <taxon>Erebidae</taxon>
        <taxon>Arctiinae</taxon>
        <taxon>Arctia</taxon>
    </lineage>
</organism>
<dbReference type="InterPro" id="IPR013106">
    <property type="entry name" value="Ig_V-set"/>
</dbReference>
<dbReference type="InterPro" id="IPR013098">
    <property type="entry name" value="Ig_I-set"/>
</dbReference>
<name>A0A8S1A2P3_ARCPL</name>
<dbReference type="InterPro" id="IPR037448">
    <property type="entry name" value="Zig-8"/>
</dbReference>
<sequence>MRNIAKVDRYTKVHDPNSECDQKRAPLVTCAKRSVARIPCVICSGALHKETHTSTASATRGRHQSLGTCWIIVSQCKLKPAERVGCGGMHRIVLLMAVLTRAIAPQTTNTGQTTTDPTKSISSTMATYPPTVFRSIRVTSKPRKQGMRQGKSDSPMLNYIFDSYATSNKHFHDKFRPPSFEGTASEDTMIDADTGSTVIFDCKVTALRDKTVSWIRVSDDENLELLTVDLDTHTADARYRVDLAGENWKLALAVAKVQDSGVYCCHVSTHPPMLRRYILTVHPPSIKMSNEAFLETGETLSLKCAVINLHPGEAVPEMHWYRGNSTVSLDEIRGGVLIETDHLTLTSHLQLARLKLDDAGNYTCALESPLQMRATARVHVLQGSSLAELQSGVKTTTSYLSLLLTSLLVVLCTRYGDIR</sequence>
<dbReference type="SUPFAM" id="SSF48726">
    <property type="entry name" value="Immunoglobulin"/>
    <property type="match status" value="2"/>
</dbReference>
<dbReference type="InterPro" id="IPR036179">
    <property type="entry name" value="Ig-like_dom_sf"/>
</dbReference>
<dbReference type="PANTHER" id="PTHR23279">
    <property type="entry name" value="DEFECTIVE PROBOSCIS EXTENSION RESPONSE DPR -RELATED"/>
    <property type="match status" value="1"/>
</dbReference>
<dbReference type="PANTHER" id="PTHR23279:SF36">
    <property type="entry name" value="DEFECTIVE PROBOSCIS EXTENSION RESPONSE 9, ISOFORM A"/>
    <property type="match status" value="1"/>
</dbReference>
<gene>
    <name evidence="2" type="ORF">APLA_LOCUS8331</name>
</gene>
<dbReference type="Pfam" id="PF07679">
    <property type="entry name" value="I-set"/>
    <property type="match status" value="1"/>
</dbReference>
<evidence type="ECO:0000313" key="3">
    <source>
        <dbReference type="Proteomes" id="UP000494256"/>
    </source>
</evidence>
<dbReference type="EMBL" id="CADEBD010000306">
    <property type="protein sequence ID" value="CAB3238656.1"/>
    <property type="molecule type" value="Genomic_DNA"/>
</dbReference>
<evidence type="ECO:0000313" key="2">
    <source>
        <dbReference type="EMBL" id="CAB3238656.1"/>
    </source>
</evidence>
<dbReference type="Gene3D" id="2.60.40.10">
    <property type="entry name" value="Immunoglobulins"/>
    <property type="match status" value="2"/>
</dbReference>
<evidence type="ECO:0000259" key="1">
    <source>
        <dbReference type="PROSITE" id="PS50835"/>
    </source>
</evidence>
<dbReference type="InterPro" id="IPR013783">
    <property type="entry name" value="Ig-like_fold"/>
</dbReference>
<dbReference type="SMART" id="SM00408">
    <property type="entry name" value="IGc2"/>
    <property type="match status" value="2"/>
</dbReference>
<proteinExistence type="predicted"/>
<accession>A0A8S1A2P3</accession>
<dbReference type="SMART" id="SM00409">
    <property type="entry name" value="IG"/>
    <property type="match status" value="2"/>
</dbReference>
<dbReference type="GO" id="GO:0050808">
    <property type="term" value="P:synapse organization"/>
    <property type="evidence" value="ECO:0007669"/>
    <property type="project" value="TreeGrafter"/>
</dbReference>